<evidence type="ECO:0000256" key="1">
    <source>
        <dbReference type="PROSITE-ProRule" id="PRU00023"/>
    </source>
</evidence>
<dbReference type="PRINTS" id="PR01415">
    <property type="entry name" value="ANKYRIN"/>
</dbReference>
<evidence type="ECO:0000256" key="2">
    <source>
        <dbReference type="SAM" id="MobiDB-lite"/>
    </source>
</evidence>
<dbReference type="EMBL" id="BTGC01000005">
    <property type="protein sequence ID" value="GMM51367.1"/>
    <property type="molecule type" value="Genomic_DNA"/>
</dbReference>
<dbReference type="InterPro" id="IPR002110">
    <property type="entry name" value="Ankyrin_rpt"/>
</dbReference>
<feature type="region of interest" description="Disordered" evidence="2">
    <location>
        <begin position="153"/>
        <end position="187"/>
    </location>
</feature>
<evidence type="ECO:0000313" key="4">
    <source>
        <dbReference type="Proteomes" id="UP001362899"/>
    </source>
</evidence>
<accession>A0AAV5RK22</accession>
<dbReference type="Gene3D" id="1.25.40.20">
    <property type="entry name" value="Ankyrin repeat-containing domain"/>
    <property type="match status" value="1"/>
</dbReference>
<name>A0AAV5RK22_STABA</name>
<reference evidence="3 4" key="1">
    <citation type="journal article" date="2023" name="Elife">
        <title>Identification of key yeast species and microbe-microbe interactions impacting larval growth of Drosophila in the wild.</title>
        <authorList>
            <person name="Mure A."/>
            <person name="Sugiura Y."/>
            <person name="Maeda R."/>
            <person name="Honda K."/>
            <person name="Sakurai N."/>
            <person name="Takahashi Y."/>
            <person name="Watada M."/>
            <person name="Katoh T."/>
            <person name="Gotoh A."/>
            <person name="Gotoh Y."/>
            <person name="Taniguchi I."/>
            <person name="Nakamura K."/>
            <person name="Hayashi T."/>
            <person name="Katayama T."/>
            <person name="Uemura T."/>
            <person name="Hattori Y."/>
        </authorList>
    </citation>
    <scope>NUCLEOTIDE SEQUENCE [LARGE SCALE GENOMIC DNA]</scope>
    <source>
        <strain evidence="3 4">SB-73</strain>
    </source>
</reference>
<organism evidence="3 4">
    <name type="scientific">Starmerella bacillaris</name>
    <name type="common">Yeast</name>
    <name type="synonym">Candida zemplinina</name>
    <dbReference type="NCBI Taxonomy" id="1247836"/>
    <lineage>
        <taxon>Eukaryota</taxon>
        <taxon>Fungi</taxon>
        <taxon>Dikarya</taxon>
        <taxon>Ascomycota</taxon>
        <taxon>Saccharomycotina</taxon>
        <taxon>Dipodascomycetes</taxon>
        <taxon>Dipodascales</taxon>
        <taxon>Trichomonascaceae</taxon>
        <taxon>Starmerella</taxon>
    </lineage>
</organism>
<feature type="compositionally biased region" description="Acidic residues" evidence="2">
    <location>
        <begin position="167"/>
        <end position="187"/>
    </location>
</feature>
<dbReference type="AlphaFoldDB" id="A0AAV5RK22"/>
<dbReference type="Proteomes" id="UP001362899">
    <property type="component" value="Unassembled WGS sequence"/>
</dbReference>
<gene>
    <name evidence="3" type="ORF">DASB73_023250</name>
</gene>
<feature type="repeat" description="ANK" evidence="1">
    <location>
        <begin position="80"/>
        <end position="118"/>
    </location>
</feature>
<dbReference type="PANTHER" id="PTHR24118">
    <property type="entry name" value="POTE ANKYRIN DOMAIN"/>
    <property type="match status" value="1"/>
</dbReference>
<evidence type="ECO:0000313" key="3">
    <source>
        <dbReference type="EMBL" id="GMM51367.1"/>
    </source>
</evidence>
<keyword evidence="4" id="KW-1185">Reference proteome</keyword>
<keyword evidence="1" id="KW-0040">ANK repeat</keyword>
<dbReference type="Pfam" id="PF12796">
    <property type="entry name" value="Ank_2"/>
    <property type="match status" value="1"/>
</dbReference>
<comment type="caution">
    <text evidence="3">The sequence shown here is derived from an EMBL/GenBank/DDBJ whole genome shotgun (WGS) entry which is preliminary data.</text>
</comment>
<dbReference type="PROSITE" id="PS50088">
    <property type="entry name" value="ANK_REPEAT"/>
    <property type="match status" value="2"/>
</dbReference>
<sequence length="187" mass="20017">MEGASFEERIIGAVRSNNNDILVELLADKSDEDKAKIINTTTDPVGRTLLHLASLYGNYDVLYSLLDQDNVEIDPLDRLEGNTPLHFAVKFSAGDEPVGKEVVNLLIECGADVNIKNKAGKKPIDIARASKLSEITFLLVGAQYASEMGAEAGADTVSGDVDGAADFGEDDEVEDGELSGEDEEEKA</sequence>
<protein>
    <recommendedName>
        <fullName evidence="5">Ankyrin</fullName>
    </recommendedName>
</protein>
<dbReference type="SUPFAM" id="SSF48403">
    <property type="entry name" value="Ankyrin repeat"/>
    <property type="match status" value="1"/>
</dbReference>
<dbReference type="PROSITE" id="PS50297">
    <property type="entry name" value="ANK_REP_REGION"/>
    <property type="match status" value="1"/>
</dbReference>
<feature type="repeat" description="ANK" evidence="1">
    <location>
        <begin position="45"/>
        <end position="78"/>
    </location>
</feature>
<dbReference type="SMART" id="SM00248">
    <property type="entry name" value="ANK"/>
    <property type="match status" value="2"/>
</dbReference>
<proteinExistence type="predicted"/>
<evidence type="ECO:0008006" key="5">
    <source>
        <dbReference type="Google" id="ProtNLM"/>
    </source>
</evidence>
<dbReference type="PANTHER" id="PTHR24118:SF99">
    <property type="entry name" value="POTE ANKYRIN DOMAIN FAMILY MEMBER 3C-RELATED"/>
    <property type="match status" value="1"/>
</dbReference>
<dbReference type="InterPro" id="IPR036770">
    <property type="entry name" value="Ankyrin_rpt-contain_sf"/>
</dbReference>